<evidence type="ECO:0000313" key="5">
    <source>
        <dbReference type="EMBL" id="QCD66126.1"/>
    </source>
</evidence>
<proteinExistence type="predicted"/>
<evidence type="ECO:0000313" key="6">
    <source>
        <dbReference type="Proteomes" id="UP000297053"/>
    </source>
</evidence>
<dbReference type="OMA" id="AFSEVGC"/>
<evidence type="ECO:0000259" key="3">
    <source>
        <dbReference type="Pfam" id="PF04967"/>
    </source>
</evidence>
<name>A0A4D6KMA8_9EURY</name>
<dbReference type="InterPro" id="IPR056433">
    <property type="entry name" value="DmsR-like_N"/>
</dbReference>
<dbReference type="GeneID" id="42179451"/>
<keyword evidence="1" id="KW-0805">Transcription regulation</keyword>
<feature type="domain" description="DmsR-like N-terminal" evidence="4">
    <location>
        <begin position="21"/>
        <end position="139"/>
    </location>
</feature>
<evidence type="ECO:0000256" key="1">
    <source>
        <dbReference type="ARBA" id="ARBA00023015"/>
    </source>
</evidence>
<dbReference type="InterPro" id="IPR007050">
    <property type="entry name" value="HTH_bacterioopsin"/>
</dbReference>
<feature type="domain" description="HTH bat-type" evidence="3">
    <location>
        <begin position="160"/>
        <end position="210"/>
    </location>
</feature>
<dbReference type="EMBL" id="CP039375">
    <property type="protein sequence ID" value="QCD66126.1"/>
    <property type="molecule type" value="Genomic_DNA"/>
</dbReference>
<reference evidence="5 6" key="2">
    <citation type="submission" date="2019-04" db="EMBL/GenBank/DDBJ databases">
        <authorList>
            <person name="Yang S."/>
            <person name="Wei W."/>
        </authorList>
    </citation>
    <scope>NUCLEOTIDE SEQUENCE [LARGE SCALE GENOMIC DNA]</scope>
    <source>
        <strain evidence="6">ZP60</strain>
    </source>
</reference>
<organism evidence="5 6">
    <name type="scientific">Halomicrobium mukohataei</name>
    <dbReference type="NCBI Taxonomy" id="57705"/>
    <lineage>
        <taxon>Archaea</taxon>
        <taxon>Methanobacteriati</taxon>
        <taxon>Methanobacteriota</taxon>
        <taxon>Stenosarchaea group</taxon>
        <taxon>Halobacteria</taxon>
        <taxon>Halobacteriales</taxon>
        <taxon>Haloarculaceae</taxon>
        <taxon>Halomicrobium</taxon>
    </lineage>
</organism>
<dbReference type="Pfam" id="PF04967">
    <property type="entry name" value="HTH_10"/>
    <property type="match status" value="1"/>
</dbReference>
<dbReference type="PANTHER" id="PTHR34236">
    <property type="entry name" value="DIMETHYL SULFOXIDE REDUCTASE TRANSCRIPTIONAL ACTIVATOR"/>
    <property type="match status" value="1"/>
</dbReference>
<protein>
    <submittedName>
        <fullName evidence="5">Bacterio-opsin activator</fullName>
    </submittedName>
</protein>
<dbReference type="Pfam" id="PF24277">
    <property type="entry name" value="DmsR_N"/>
    <property type="match status" value="1"/>
</dbReference>
<keyword evidence="2" id="KW-0804">Transcription</keyword>
<dbReference type="AlphaFoldDB" id="A0A4D6KMA8"/>
<gene>
    <name evidence="5" type="ORF">E5139_10905</name>
</gene>
<accession>A0A4D6KMA8</accession>
<evidence type="ECO:0000256" key="2">
    <source>
        <dbReference type="ARBA" id="ARBA00023163"/>
    </source>
</evidence>
<dbReference type="Proteomes" id="UP000297053">
    <property type="component" value="Chromosome"/>
</dbReference>
<evidence type="ECO:0000259" key="4">
    <source>
        <dbReference type="Pfam" id="PF24277"/>
    </source>
</evidence>
<reference evidence="5 6" key="1">
    <citation type="submission" date="2019-04" db="EMBL/GenBank/DDBJ databases">
        <title>Complete genome sequence of Arthrobacter sp. ZXY-2 associated with effective atrazine degradation and salt adaptation.</title>
        <authorList>
            <person name="Zhao X."/>
        </authorList>
    </citation>
    <scope>NUCLEOTIDE SEQUENCE [LARGE SCALE GENOMIC DNA]</scope>
    <source>
        <strain evidence="6">ZP60</strain>
    </source>
</reference>
<sequence length="221" mass="24132">MTEDTAADRESTTRDLYVVFEVDPSPESDCPLGDFDGRVDEIRQQFAGDDCHTDTTVQTSDCDCEPDSDCTEVVHTTSAVDESCPCTVFGEFGCVPELSAVTDERMVLETYLPDRDRLSELVDALKAVADGLRLRQLKRIDNGTTERGRHTATLDLFEVTEKQREAVTKAIGAGYYESPRETSLGELATDLDISKSALTQRLNSVESKLATAAFAEASADG</sequence>
<dbReference type="RefSeq" id="WP_015762516.1">
    <property type="nucleotide sequence ID" value="NZ_CP039375.1"/>
</dbReference>
<dbReference type="PANTHER" id="PTHR34236:SF1">
    <property type="entry name" value="DIMETHYL SULFOXIDE REDUCTASE TRANSCRIPTIONAL ACTIVATOR"/>
    <property type="match status" value="1"/>
</dbReference>
<dbReference type="KEGG" id="halz:E5139_10905"/>